<dbReference type="InterPro" id="IPR050487">
    <property type="entry name" value="FtsQ_DivIB"/>
</dbReference>
<evidence type="ECO:0000256" key="7">
    <source>
        <dbReference type="ARBA" id="ARBA00023306"/>
    </source>
</evidence>
<evidence type="ECO:0000256" key="3">
    <source>
        <dbReference type="ARBA" id="ARBA00022618"/>
    </source>
</evidence>
<keyword evidence="7" id="KW-0131">Cell cycle</keyword>
<keyword evidence="10" id="KW-1185">Reference proteome</keyword>
<evidence type="ECO:0000256" key="4">
    <source>
        <dbReference type="ARBA" id="ARBA00022692"/>
    </source>
</evidence>
<organism evidence="9 10">
    <name type="scientific">Streptomyces chumphonensis</name>
    <dbReference type="NCBI Taxonomy" id="1214925"/>
    <lineage>
        <taxon>Bacteria</taxon>
        <taxon>Bacillati</taxon>
        <taxon>Actinomycetota</taxon>
        <taxon>Actinomycetes</taxon>
        <taxon>Kitasatosporales</taxon>
        <taxon>Streptomycetaceae</taxon>
        <taxon>Streptomyces</taxon>
    </lineage>
</organism>
<sequence length="261" mass="28485">MPGPLRRPRPPRPPRLRRPRLRLPSRRRTRLVLAAALVAVLAGSAAWVLYGSSWLRVERVTVQGVRELTEDQVRNAADVPPGEPLAALDAGAVEDRTRRALTRIARIRVERDWPDGVVLRVTERTPEVVMEKPGERGTYIEVDAEGVRYAEVRERPAGAPLVVLDLDASRSNDFFGSARLRAAAVRVATHLPPGARKATRTLRVRSYDSVTLELTGDRTVLWGSAEEGAAKAKVLTALLKAEPDAAHYNVSVPTAPAVSGG</sequence>
<dbReference type="Gene3D" id="3.10.20.310">
    <property type="entry name" value="membrane protein fhac"/>
    <property type="match status" value="1"/>
</dbReference>
<dbReference type="InterPro" id="IPR034746">
    <property type="entry name" value="POTRA"/>
</dbReference>
<protein>
    <submittedName>
        <fullName evidence="9">FtsQ-type POTRA domain-containing protein</fullName>
    </submittedName>
</protein>
<evidence type="ECO:0000313" key="9">
    <source>
        <dbReference type="EMBL" id="MBD3930230.1"/>
    </source>
</evidence>
<dbReference type="PANTHER" id="PTHR37820:SF1">
    <property type="entry name" value="CELL DIVISION PROTEIN FTSQ"/>
    <property type="match status" value="1"/>
</dbReference>
<keyword evidence="2" id="KW-1003">Cell membrane</keyword>
<dbReference type="GO" id="GO:0005886">
    <property type="term" value="C:plasma membrane"/>
    <property type="evidence" value="ECO:0007669"/>
    <property type="project" value="TreeGrafter"/>
</dbReference>
<reference evidence="9" key="1">
    <citation type="submission" date="2020-09" db="EMBL/GenBank/DDBJ databases">
        <title>Secondary metabolite and genome analysis of marine Streptomyces chumphonensis KK1-2T.</title>
        <authorList>
            <person name="Phongsopitanun W."/>
            <person name="Kanchanasin P."/>
            <person name="Pittayakhajonwut P."/>
            <person name="Suwanborirux K."/>
            <person name="Tanasupawat S."/>
        </authorList>
    </citation>
    <scope>NUCLEOTIDE SEQUENCE</scope>
    <source>
        <strain evidence="9">KK1-2</strain>
    </source>
</reference>
<keyword evidence="6" id="KW-0472">Membrane</keyword>
<dbReference type="InterPro" id="IPR013685">
    <property type="entry name" value="POTRA_FtsQ_type"/>
</dbReference>
<dbReference type="AlphaFoldDB" id="A0A927EVV5"/>
<keyword evidence="4" id="KW-0812">Transmembrane</keyword>
<keyword evidence="3" id="KW-0132">Cell division</keyword>
<dbReference type="GO" id="GO:0051301">
    <property type="term" value="P:cell division"/>
    <property type="evidence" value="ECO:0007669"/>
    <property type="project" value="UniProtKB-KW"/>
</dbReference>
<name>A0A927EVV5_9ACTN</name>
<evidence type="ECO:0000259" key="8">
    <source>
        <dbReference type="PROSITE" id="PS51779"/>
    </source>
</evidence>
<keyword evidence="5" id="KW-1133">Transmembrane helix</keyword>
<evidence type="ECO:0000256" key="6">
    <source>
        <dbReference type="ARBA" id="ARBA00023136"/>
    </source>
</evidence>
<dbReference type="EMBL" id="JACXYU010000001">
    <property type="protein sequence ID" value="MBD3930230.1"/>
    <property type="molecule type" value="Genomic_DNA"/>
</dbReference>
<evidence type="ECO:0000256" key="5">
    <source>
        <dbReference type="ARBA" id="ARBA00022989"/>
    </source>
</evidence>
<comment type="caution">
    <text evidence="9">The sequence shown here is derived from an EMBL/GenBank/DDBJ whole genome shotgun (WGS) entry which is preliminary data.</text>
</comment>
<gene>
    <name evidence="9" type="ORF">IF129_01400</name>
</gene>
<dbReference type="PROSITE" id="PS51779">
    <property type="entry name" value="POTRA"/>
    <property type="match status" value="1"/>
</dbReference>
<evidence type="ECO:0000313" key="10">
    <source>
        <dbReference type="Proteomes" id="UP000632289"/>
    </source>
</evidence>
<evidence type="ECO:0000256" key="2">
    <source>
        <dbReference type="ARBA" id="ARBA00022475"/>
    </source>
</evidence>
<comment type="subcellular location">
    <subcellularLocation>
        <location evidence="1">Membrane</location>
    </subcellularLocation>
</comment>
<feature type="domain" description="POTRA" evidence="8">
    <location>
        <begin position="55"/>
        <end position="124"/>
    </location>
</feature>
<dbReference type="Proteomes" id="UP000632289">
    <property type="component" value="Unassembled WGS sequence"/>
</dbReference>
<dbReference type="Pfam" id="PF08478">
    <property type="entry name" value="POTRA_1"/>
    <property type="match status" value="1"/>
</dbReference>
<proteinExistence type="predicted"/>
<dbReference type="PANTHER" id="PTHR37820">
    <property type="entry name" value="CELL DIVISION PROTEIN DIVIB"/>
    <property type="match status" value="1"/>
</dbReference>
<evidence type="ECO:0000256" key="1">
    <source>
        <dbReference type="ARBA" id="ARBA00004370"/>
    </source>
</evidence>
<accession>A0A927EVV5</accession>